<comment type="function">
    <text evidence="6">Catalyzes the 2'-O-methylation of the ribose of cytidine 1402 (C1402) in 16S rRNA.</text>
</comment>
<dbReference type="HAMAP" id="MF_01877">
    <property type="entry name" value="16SrRNA_methyltr_I"/>
    <property type="match status" value="1"/>
</dbReference>
<dbReference type="EMBL" id="SLXU01000015">
    <property type="protein sequence ID" value="TCP59828.1"/>
    <property type="molecule type" value="Genomic_DNA"/>
</dbReference>
<dbReference type="RefSeq" id="WP_132952444.1">
    <property type="nucleotide sequence ID" value="NZ_SLXU01000015.1"/>
</dbReference>
<evidence type="ECO:0000256" key="3">
    <source>
        <dbReference type="ARBA" id="ARBA00022603"/>
    </source>
</evidence>
<comment type="catalytic activity">
    <reaction evidence="6">
        <text>cytidine(1402) in 16S rRNA + S-adenosyl-L-methionine = 2'-O-methylcytidine(1402) in 16S rRNA + S-adenosyl-L-homocysteine + H(+)</text>
        <dbReference type="Rhea" id="RHEA:42924"/>
        <dbReference type="Rhea" id="RHEA-COMP:10285"/>
        <dbReference type="Rhea" id="RHEA-COMP:10286"/>
        <dbReference type="ChEBI" id="CHEBI:15378"/>
        <dbReference type="ChEBI" id="CHEBI:57856"/>
        <dbReference type="ChEBI" id="CHEBI:59789"/>
        <dbReference type="ChEBI" id="CHEBI:74495"/>
        <dbReference type="ChEBI" id="CHEBI:82748"/>
        <dbReference type="EC" id="2.1.1.198"/>
    </reaction>
</comment>
<dbReference type="Gene3D" id="3.30.950.10">
    <property type="entry name" value="Methyltransferase, Cobalt-precorrin-4 Transmethylase, Domain 2"/>
    <property type="match status" value="1"/>
</dbReference>
<protein>
    <recommendedName>
        <fullName evidence="6">Ribosomal RNA small subunit methyltransferase I</fullName>
        <ecNumber evidence="6">2.1.1.198</ecNumber>
    </recommendedName>
    <alternativeName>
        <fullName evidence="6">16S rRNA 2'-O-ribose C1402 methyltransferase</fullName>
    </alternativeName>
    <alternativeName>
        <fullName evidence="6">rRNA (cytidine-2'-O-)-methyltransferase RsmI</fullName>
    </alternativeName>
</protein>
<keyword evidence="4 6" id="KW-0808">Transferase</keyword>
<dbReference type="InterPro" id="IPR008189">
    <property type="entry name" value="rRNA_ssu_MeTfrase_I"/>
</dbReference>
<reference evidence="9 10" key="1">
    <citation type="submission" date="2019-03" db="EMBL/GenBank/DDBJ databases">
        <title>Genomic Encyclopedia of Type Strains, Phase IV (KMG-IV): sequencing the most valuable type-strain genomes for metagenomic binning, comparative biology and taxonomic classification.</title>
        <authorList>
            <person name="Goeker M."/>
        </authorList>
    </citation>
    <scope>NUCLEOTIDE SEQUENCE [LARGE SCALE GENOMIC DNA]</scope>
    <source>
        <strain evidence="9 10">DSM 24766</strain>
    </source>
</reference>
<dbReference type="NCBIfam" id="TIGR00096">
    <property type="entry name" value="16S rRNA (cytidine(1402)-2'-O)-methyltransferase"/>
    <property type="match status" value="1"/>
</dbReference>
<dbReference type="SUPFAM" id="SSF53790">
    <property type="entry name" value="Tetrapyrrole methylase"/>
    <property type="match status" value="1"/>
</dbReference>
<dbReference type="FunFam" id="3.30.950.10:FF:000002">
    <property type="entry name" value="Ribosomal RNA small subunit methyltransferase I"/>
    <property type="match status" value="1"/>
</dbReference>
<gene>
    <name evidence="6" type="primary">rsmI</name>
    <name evidence="9" type="ORF">EV663_11538</name>
</gene>
<dbReference type="PANTHER" id="PTHR46111">
    <property type="entry name" value="RIBOSOMAL RNA SMALL SUBUNIT METHYLTRANSFERASE I"/>
    <property type="match status" value="1"/>
</dbReference>
<evidence type="ECO:0000259" key="8">
    <source>
        <dbReference type="Pfam" id="PF23016"/>
    </source>
</evidence>
<dbReference type="PIRSF" id="PIRSF005917">
    <property type="entry name" value="MTase_YraL"/>
    <property type="match status" value="1"/>
</dbReference>
<dbReference type="Pfam" id="PF23016">
    <property type="entry name" value="RsmI_C"/>
    <property type="match status" value="1"/>
</dbReference>
<feature type="domain" description="RsmI HTH" evidence="8">
    <location>
        <begin position="239"/>
        <end position="282"/>
    </location>
</feature>
<evidence type="ECO:0000256" key="1">
    <source>
        <dbReference type="ARBA" id="ARBA00022490"/>
    </source>
</evidence>
<keyword evidence="10" id="KW-1185">Reference proteome</keyword>
<dbReference type="Gene3D" id="3.40.1010.10">
    <property type="entry name" value="Cobalt-precorrin-4 Transmethylase, Domain 1"/>
    <property type="match status" value="1"/>
</dbReference>
<dbReference type="GO" id="GO:0005737">
    <property type="term" value="C:cytoplasm"/>
    <property type="evidence" value="ECO:0007669"/>
    <property type="project" value="UniProtKB-SubCell"/>
</dbReference>
<dbReference type="OrthoDB" id="9809084at2"/>
<evidence type="ECO:0000256" key="4">
    <source>
        <dbReference type="ARBA" id="ARBA00022679"/>
    </source>
</evidence>
<evidence type="ECO:0000256" key="5">
    <source>
        <dbReference type="ARBA" id="ARBA00022691"/>
    </source>
</evidence>
<feature type="domain" description="Tetrapyrrole methylase" evidence="7">
    <location>
        <begin position="12"/>
        <end position="215"/>
    </location>
</feature>
<dbReference type="InterPro" id="IPR053910">
    <property type="entry name" value="RsmI_HTH"/>
</dbReference>
<dbReference type="EC" id="2.1.1.198" evidence="6"/>
<evidence type="ECO:0000259" key="7">
    <source>
        <dbReference type="Pfam" id="PF00590"/>
    </source>
</evidence>
<dbReference type="InterPro" id="IPR035996">
    <property type="entry name" value="4pyrrol_Methylase_sf"/>
</dbReference>
<dbReference type="PANTHER" id="PTHR46111:SF1">
    <property type="entry name" value="RIBOSOMAL RNA SMALL SUBUNIT METHYLTRANSFERASE I"/>
    <property type="match status" value="1"/>
</dbReference>
<keyword evidence="3 6" id="KW-0489">Methyltransferase</keyword>
<dbReference type="InterPro" id="IPR014776">
    <property type="entry name" value="4pyrrole_Mease_sub2"/>
</dbReference>
<evidence type="ECO:0000256" key="6">
    <source>
        <dbReference type="HAMAP-Rule" id="MF_01877"/>
    </source>
</evidence>
<accession>A0A4R2RC62</accession>
<dbReference type="Pfam" id="PF00590">
    <property type="entry name" value="TP_methylase"/>
    <property type="match status" value="1"/>
</dbReference>
<evidence type="ECO:0000313" key="9">
    <source>
        <dbReference type="EMBL" id="TCP59828.1"/>
    </source>
</evidence>
<name>A0A4R2RC62_9RHOB</name>
<dbReference type="InterPro" id="IPR000878">
    <property type="entry name" value="4pyrrol_Mease"/>
</dbReference>
<keyword evidence="1 6" id="KW-0963">Cytoplasm</keyword>
<proteinExistence type="inferred from homology"/>
<comment type="subcellular location">
    <subcellularLocation>
        <location evidence="6">Cytoplasm</location>
    </subcellularLocation>
</comment>
<dbReference type="InterPro" id="IPR014777">
    <property type="entry name" value="4pyrrole_Mease_sub1"/>
</dbReference>
<keyword evidence="2 6" id="KW-0698">rRNA processing</keyword>
<dbReference type="AlphaFoldDB" id="A0A4R2RC62"/>
<keyword evidence="5 6" id="KW-0949">S-adenosyl-L-methionine</keyword>
<organism evidence="9 10">
    <name type="scientific">Rhodovulum bhavnagarense</name>
    <dbReference type="NCBI Taxonomy" id="992286"/>
    <lineage>
        <taxon>Bacteria</taxon>
        <taxon>Pseudomonadati</taxon>
        <taxon>Pseudomonadota</taxon>
        <taxon>Alphaproteobacteria</taxon>
        <taxon>Rhodobacterales</taxon>
        <taxon>Paracoccaceae</taxon>
        <taxon>Rhodovulum</taxon>
    </lineage>
</organism>
<dbReference type="GO" id="GO:0070677">
    <property type="term" value="F:rRNA (cytosine-2'-O-)-methyltransferase activity"/>
    <property type="evidence" value="ECO:0007669"/>
    <property type="project" value="UniProtKB-UniRule"/>
</dbReference>
<dbReference type="Proteomes" id="UP000295050">
    <property type="component" value="Unassembled WGS sequence"/>
</dbReference>
<comment type="caution">
    <text evidence="9">The sequence shown here is derived from an EMBL/GenBank/DDBJ whole genome shotgun (WGS) entry which is preliminary data.</text>
</comment>
<evidence type="ECO:0000313" key="10">
    <source>
        <dbReference type="Proteomes" id="UP000295050"/>
    </source>
</evidence>
<dbReference type="CDD" id="cd11648">
    <property type="entry name" value="RsmI"/>
    <property type="match status" value="1"/>
</dbReference>
<comment type="similarity">
    <text evidence="6">Belongs to the methyltransferase superfamily. RsmI family.</text>
</comment>
<sequence>MEIIRSPLSPGIYFVATPIGAARDITLRALDILASADVIAAEDTRTARHLMQIHGIAAGERPFIAYHDHSAPGVRAKLVQMAQAGQSVACVSEAGTPMVSDPGYPLARDAIAAGVAVHAAPGPSAMLAALSVAGLPSDRVMFLGFAPAQAGPRKRMLEEVAGQQATLVFYESPRRVSRLLGELAEILGHDRQAALCRELTKRFEEVVRGTLGELAEEFAGREVKGEIVVLVGRGSDVVAAQEDMQAALVAAMARGSTKDAVAEVAAALKLPRREVYQAALKLEGKT</sequence>
<evidence type="ECO:0000256" key="2">
    <source>
        <dbReference type="ARBA" id="ARBA00022552"/>
    </source>
</evidence>